<protein>
    <submittedName>
        <fullName evidence="1">ATP synthase delta subunit, putative</fullName>
    </submittedName>
</protein>
<evidence type="ECO:0000313" key="2">
    <source>
        <dbReference type="Proteomes" id="UP001057455"/>
    </source>
</evidence>
<dbReference type="Proteomes" id="UP001057455">
    <property type="component" value="Unassembled WGS sequence"/>
</dbReference>
<organism evidence="1 2">
    <name type="scientific">Babesia ovis</name>
    <dbReference type="NCBI Taxonomy" id="5869"/>
    <lineage>
        <taxon>Eukaryota</taxon>
        <taxon>Sar</taxon>
        <taxon>Alveolata</taxon>
        <taxon>Apicomplexa</taxon>
        <taxon>Aconoidasida</taxon>
        <taxon>Piroplasmida</taxon>
        <taxon>Babesiidae</taxon>
        <taxon>Babesia</taxon>
    </lineage>
</organism>
<name>A0A9W5TAB3_BABOV</name>
<accession>A0A9W5TAB3</accession>
<sequence>MEVNVFVREAVLHIVGGPEHNLNEQPLYSSVYPQEVVTEVERDPPQNLALLVEDKHNSGVINHQVGDYTTGTAGITHAHVTVEFPLTQEVRRLGDTVHDLAQHRSQRKQTHLDIYRSRQYSAILNHGHETTHHLRHGLCQNLTTQIFTLAVELLEAQGQPSAAKCGHDIAVEWCNIEPTSLVEHTQHLLGNLVSTHDLLALVVIEVAIQNLVDTFFLRGHLLGFVELQSVEVLSTSVLTNVLQ</sequence>
<comment type="caution">
    <text evidence="1">The sequence shown here is derived from an EMBL/GenBank/DDBJ whole genome shotgun (WGS) entry which is preliminary data.</text>
</comment>
<keyword evidence="2" id="KW-1185">Reference proteome</keyword>
<dbReference type="AlphaFoldDB" id="A0A9W5TAB3"/>
<gene>
    <name evidence="1" type="ORF">BaOVIS_017140</name>
</gene>
<proteinExistence type="predicted"/>
<dbReference type="EMBL" id="BLIY01000014">
    <property type="protein sequence ID" value="GFE54310.1"/>
    <property type="molecule type" value="Genomic_DNA"/>
</dbReference>
<reference evidence="1" key="1">
    <citation type="submission" date="2019-12" db="EMBL/GenBank/DDBJ databases">
        <title>Genome sequence of Babesia ovis.</title>
        <authorList>
            <person name="Yamagishi J."/>
            <person name="Sevinc F."/>
            <person name="Xuan X."/>
        </authorList>
    </citation>
    <scope>NUCLEOTIDE SEQUENCE</scope>
    <source>
        <strain evidence="1">Selcuk</strain>
    </source>
</reference>
<evidence type="ECO:0000313" key="1">
    <source>
        <dbReference type="EMBL" id="GFE54310.1"/>
    </source>
</evidence>